<dbReference type="InterPro" id="IPR008928">
    <property type="entry name" value="6-hairpin_glycosidase_sf"/>
</dbReference>
<dbReference type="Proteomes" id="UP001600109">
    <property type="component" value="Unassembled WGS sequence"/>
</dbReference>
<protein>
    <submittedName>
        <fullName evidence="2">Glycosyltransferase</fullName>
        <ecNumber evidence="2">2.4.-.-</ecNumber>
    </submittedName>
</protein>
<evidence type="ECO:0000313" key="2">
    <source>
        <dbReference type="EMBL" id="MFE3867240.1"/>
    </source>
</evidence>
<proteinExistence type="predicted"/>
<dbReference type="Gene3D" id="3.40.50.2000">
    <property type="entry name" value="Glycogen Phosphorylase B"/>
    <property type="match status" value="2"/>
</dbReference>
<dbReference type="RefSeq" id="WP_379853884.1">
    <property type="nucleotide sequence ID" value="NZ_JBHZPZ010000003.1"/>
</dbReference>
<dbReference type="SUPFAM" id="SSF48208">
    <property type="entry name" value="Six-hairpin glycosidases"/>
    <property type="match status" value="1"/>
</dbReference>
<gene>
    <name evidence="2" type="ORF">ACFX5E_04015</name>
</gene>
<accession>A0ABW6HUH6</accession>
<feature type="domain" description="Glycosyl transferase family 1" evidence="1">
    <location>
        <begin position="214"/>
        <end position="391"/>
    </location>
</feature>
<dbReference type="PANTHER" id="PTHR12526">
    <property type="entry name" value="GLYCOSYLTRANSFERASE"/>
    <property type="match status" value="1"/>
</dbReference>
<keyword evidence="3" id="KW-1185">Reference proteome</keyword>
<dbReference type="SUPFAM" id="SSF53756">
    <property type="entry name" value="UDP-Glycosyltransferase/glycogen phosphorylase"/>
    <property type="match status" value="1"/>
</dbReference>
<dbReference type="EC" id="2.4.-.-" evidence="2"/>
<dbReference type="PANTHER" id="PTHR12526:SF572">
    <property type="entry name" value="BLL5144 PROTEIN"/>
    <property type="match status" value="1"/>
</dbReference>
<evidence type="ECO:0000259" key="1">
    <source>
        <dbReference type="Pfam" id="PF00534"/>
    </source>
</evidence>
<dbReference type="EMBL" id="JBHZPZ010000003">
    <property type="protein sequence ID" value="MFE3867240.1"/>
    <property type="molecule type" value="Genomic_DNA"/>
</dbReference>
<sequence length="800" mass="91481">MLNKIIVKRQNLQSISISKKTYGNKLNNLLYPDTKKELPEILFVTTYPPRECGIATYSQDLIKALHNKFKNSFKIKICPLESDHEQHTYNDAIKYILNTDHPNAFVSLANQINTNIKLQMVLIQHEFGLFKNNEADLKQFIKTLQKPVIIVFHTVLPRPNPSLQANVQEIAREAHSLIVMTNSAAELLVRDYGVTKDKITIIQHGTHLVPHSDKEELKIKYKLEGKKILSTFGLLSSGKSIETTLEALPEIVKKNKEVLFLIIGKTHPSVAKEEGEKYRLMLEAKIENLQLQENVRFINCFLPLSELLEFLQLTDIYLFTSNDPNQAVSGTFSYAISCGCPIISTPIPHACEILKNNAGIIIDFNNSKQLAKETNRLLLDEQSRKNMGSNGLHRIAPTAWENSAIAHAMLFEKVGEEKISLQYKIPIVNLDHIIKLTTHFGMIQFSIINQPDIDSGYTLDDNARAMVAMCQQYELTKDYNDLKYIQIYFDFIKYCLQPHGYFLNYINEEYNFTKQNYKTNLEDSNGRAIWALGYLNSISSILPEELAKDAALTMESALVNVFEFHSTRAMAFIIKGVYYYNTKSVSQQNISIIKTLANRLVQMYKHEADEEWNWFESYLTYGNSILPEAMLCAWLATGELIYKKIAKTSFDFLLSKIFIENRIQVISNKGWLKKENILAPSPIGGEQPIDVAYTILALHKFDAVFKNEEYFEKMVTAFNWFLGNNHLHQIIYNPCTGGCYDGLEEDYVNLNQGAESTVSYLMARLVLEKSLKRIEKNIPIAIINQNTSIKFPSLNVKHIN</sequence>
<comment type="caution">
    <text evidence="2">The sequence shown here is derived from an EMBL/GenBank/DDBJ whole genome shotgun (WGS) entry which is preliminary data.</text>
</comment>
<reference evidence="2 3" key="1">
    <citation type="submission" date="2024-06" db="EMBL/GenBank/DDBJ databases">
        <title>Flavobacterium spp. isolated from glacier.</title>
        <authorList>
            <person name="Han D."/>
        </authorList>
    </citation>
    <scope>NUCLEOTIDE SEQUENCE [LARGE SCALE GENOMIC DNA]</scope>
    <source>
        <strain evidence="2 3">LS2P90</strain>
    </source>
</reference>
<dbReference type="Pfam" id="PF00534">
    <property type="entry name" value="Glycos_transf_1"/>
    <property type="match status" value="1"/>
</dbReference>
<evidence type="ECO:0000313" key="3">
    <source>
        <dbReference type="Proteomes" id="UP001600109"/>
    </source>
</evidence>
<keyword evidence="2" id="KW-0328">Glycosyltransferase</keyword>
<dbReference type="InterPro" id="IPR001296">
    <property type="entry name" value="Glyco_trans_1"/>
</dbReference>
<dbReference type="GO" id="GO:0016757">
    <property type="term" value="F:glycosyltransferase activity"/>
    <property type="evidence" value="ECO:0007669"/>
    <property type="project" value="UniProtKB-KW"/>
</dbReference>
<organism evidence="2 3">
    <name type="scientific">Flavobacterium xylosi</name>
    <dbReference type="NCBI Taxonomy" id="3230415"/>
    <lineage>
        <taxon>Bacteria</taxon>
        <taxon>Pseudomonadati</taxon>
        <taxon>Bacteroidota</taxon>
        <taxon>Flavobacteriia</taxon>
        <taxon>Flavobacteriales</taxon>
        <taxon>Flavobacteriaceae</taxon>
        <taxon>Flavobacterium</taxon>
    </lineage>
</organism>
<keyword evidence="2" id="KW-0808">Transferase</keyword>
<name>A0ABW6HUH6_9FLAO</name>